<comment type="pathway">
    <text evidence="1 11">Lipid metabolism; fatty acid biosynthesis.</text>
</comment>
<dbReference type="PIRSF" id="PIRSF000447">
    <property type="entry name" value="KAS_II"/>
    <property type="match status" value="1"/>
</dbReference>
<evidence type="ECO:0000256" key="10">
    <source>
        <dbReference type="ARBA" id="ARBA00023315"/>
    </source>
</evidence>
<keyword evidence="6 11" id="KW-0808">Transferase</keyword>
<evidence type="ECO:0000256" key="12">
    <source>
        <dbReference type="PIRSR" id="PIRSR000447-1"/>
    </source>
</evidence>
<keyword evidence="5 11" id="KW-0444">Lipid biosynthesis</keyword>
<dbReference type="InterPro" id="IPR016039">
    <property type="entry name" value="Thiolase-like"/>
</dbReference>
<dbReference type="Pfam" id="PF02801">
    <property type="entry name" value="Ketoacyl-synt_C"/>
    <property type="match status" value="1"/>
</dbReference>
<evidence type="ECO:0000256" key="2">
    <source>
        <dbReference type="ARBA" id="ARBA00008467"/>
    </source>
</evidence>
<evidence type="ECO:0000256" key="3">
    <source>
        <dbReference type="ARBA" id="ARBA00012356"/>
    </source>
</evidence>
<comment type="catalytic activity">
    <reaction evidence="11">
        <text>(9Z)-hexadecenoyl-[ACP] + malonyl-[ACP] + H(+) = 3-oxo-(11Z)-octadecenoyl-[ACP] + holo-[ACP] + CO2</text>
        <dbReference type="Rhea" id="RHEA:55040"/>
        <dbReference type="Rhea" id="RHEA-COMP:9623"/>
        <dbReference type="Rhea" id="RHEA-COMP:9685"/>
        <dbReference type="Rhea" id="RHEA-COMP:10800"/>
        <dbReference type="Rhea" id="RHEA-COMP:14074"/>
        <dbReference type="ChEBI" id="CHEBI:15378"/>
        <dbReference type="ChEBI" id="CHEBI:16526"/>
        <dbReference type="ChEBI" id="CHEBI:64479"/>
        <dbReference type="ChEBI" id="CHEBI:78449"/>
        <dbReference type="ChEBI" id="CHEBI:83989"/>
        <dbReference type="ChEBI" id="CHEBI:138538"/>
        <dbReference type="EC" id="2.3.1.179"/>
    </reaction>
</comment>
<evidence type="ECO:0000256" key="11">
    <source>
        <dbReference type="PIRNR" id="PIRNR000447"/>
    </source>
</evidence>
<dbReference type="STRING" id="1077936.SAMN05421545_0118"/>
<dbReference type="Pfam" id="PF00109">
    <property type="entry name" value="ketoacyl-synt"/>
    <property type="match status" value="1"/>
</dbReference>
<keyword evidence="7" id="KW-0276">Fatty acid metabolism</keyword>
<dbReference type="CDD" id="cd00834">
    <property type="entry name" value="KAS_I_II"/>
    <property type="match status" value="1"/>
</dbReference>
<dbReference type="EMBL" id="FTNM01000001">
    <property type="protein sequence ID" value="SIQ48325.1"/>
    <property type="molecule type" value="Genomic_DNA"/>
</dbReference>
<evidence type="ECO:0000256" key="8">
    <source>
        <dbReference type="ARBA" id="ARBA00023098"/>
    </source>
</evidence>
<reference evidence="16" key="1">
    <citation type="submission" date="2017-01" db="EMBL/GenBank/DDBJ databases">
        <authorList>
            <person name="Varghese N."/>
            <person name="Submissions S."/>
        </authorList>
    </citation>
    <scope>NUCLEOTIDE SEQUENCE [LARGE SCALE GENOMIC DNA]</scope>
    <source>
        <strain evidence="16">DM9</strain>
    </source>
</reference>
<evidence type="ECO:0000256" key="6">
    <source>
        <dbReference type="ARBA" id="ARBA00022679"/>
    </source>
</evidence>
<evidence type="ECO:0000313" key="15">
    <source>
        <dbReference type="EMBL" id="SIQ48325.1"/>
    </source>
</evidence>
<gene>
    <name evidence="15" type="ORF">SAMN05421545_0118</name>
</gene>
<dbReference type="PROSITE" id="PS00606">
    <property type="entry name" value="KS3_1"/>
    <property type="match status" value="1"/>
</dbReference>
<dbReference type="NCBIfam" id="NF005589">
    <property type="entry name" value="PRK07314.1"/>
    <property type="match status" value="1"/>
</dbReference>
<dbReference type="InterPro" id="IPR014031">
    <property type="entry name" value="Ketoacyl_synth_C"/>
</dbReference>
<organism evidence="15 16">
    <name type="scientific">Pontibacter lucknowensis</name>
    <dbReference type="NCBI Taxonomy" id="1077936"/>
    <lineage>
        <taxon>Bacteria</taxon>
        <taxon>Pseudomonadati</taxon>
        <taxon>Bacteroidota</taxon>
        <taxon>Cytophagia</taxon>
        <taxon>Cytophagales</taxon>
        <taxon>Hymenobacteraceae</taxon>
        <taxon>Pontibacter</taxon>
    </lineage>
</organism>
<comment type="catalytic activity">
    <reaction evidence="11">
        <text>a fatty acyl-[ACP] + malonyl-[ACP] + H(+) = a 3-oxoacyl-[ACP] + holo-[ACP] + CO2</text>
        <dbReference type="Rhea" id="RHEA:22836"/>
        <dbReference type="Rhea" id="RHEA-COMP:9623"/>
        <dbReference type="Rhea" id="RHEA-COMP:9685"/>
        <dbReference type="Rhea" id="RHEA-COMP:9916"/>
        <dbReference type="Rhea" id="RHEA-COMP:14125"/>
        <dbReference type="ChEBI" id="CHEBI:15378"/>
        <dbReference type="ChEBI" id="CHEBI:16526"/>
        <dbReference type="ChEBI" id="CHEBI:64479"/>
        <dbReference type="ChEBI" id="CHEBI:78449"/>
        <dbReference type="ChEBI" id="CHEBI:78776"/>
        <dbReference type="ChEBI" id="CHEBI:138651"/>
    </reaction>
</comment>
<dbReference type="SUPFAM" id="SSF53901">
    <property type="entry name" value="Thiolase-like"/>
    <property type="match status" value="2"/>
</dbReference>
<evidence type="ECO:0000256" key="13">
    <source>
        <dbReference type="RuleBase" id="RU003694"/>
    </source>
</evidence>
<evidence type="ECO:0000256" key="9">
    <source>
        <dbReference type="ARBA" id="ARBA00023160"/>
    </source>
</evidence>
<name>A0A1N6T4J8_9BACT</name>
<dbReference type="PROSITE" id="PS52004">
    <property type="entry name" value="KS3_2"/>
    <property type="match status" value="1"/>
</dbReference>
<protein>
    <recommendedName>
        <fullName evidence="4 11">3-oxoacyl-[acyl-carrier-protein] synthase 2</fullName>
        <ecNumber evidence="3 11">2.3.1.179</ecNumber>
    </recommendedName>
</protein>
<comment type="function">
    <text evidence="11">Involved in the type II fatty acid elongation cycle. Catalyzes the elongation of a wide range of acyl-ACP by the addition of two carbons from malonyl-ACP to an acyl acceptor. Can efficiently catalyze the conversion of palmitoleoyl-ACP (cis-hexadec-9-enoyl-ACP) to cis-vaccenoyl-ACP (cis-octadec-11-enoyl-ACP), an essential step in the thermal regulation of fatty acid composition.</text>
</comment>
<dbReference type="UniPathway" id="UPA00094"/>
<dbReference type="EC" id="2.3.1.179" evidence="3 11"/>
<dbReference type="SMART" id="SM00825">
    <property type="entry name" value="PKS_KS"/>
    <property type="match status" value="1"/>
</dbReference>
<dbReference type="Gene3D" id="3.40.47.10">
    <property type="match status" value="1"/>
</dbReference>
<dbReference type="PANTHER" id="PTHR11712:SF336">
    <property type="entry name" value="3-OXOACYL-[ACYL-CARRIER-PROTEIN] SYNTHASE, MITOCHONDRIAL"/>
    <property type="match status" value="1"/>
</dbReference>
<evidence type="ECO:0000259" key="14">
    <source>
        <dbReference type="PROSITE" id="PS52004"/>
    </source>
</evidence>
<accession>A0A1N6T4J8</accession>
<keyword evidence="10 11" id="KW-0012">Acyltransferase</keyword>
<dbReference type="AlphaFoldDB" id="A0A1N6T4J8"/>
<feature type="active site" description="For beta-ketoacyl synthase activity" evidence="12">
    <location>
        <position position="165"/>
    </location>
</feature>
<keyword evidence="9 11" id="KW-0275">Fatty acid biosynthesis</keyword>
<dbReference type="FunFam" id="3.40.47.10:FF:000009">
    <property type="entry name" value="3-oxoacyl-[acyl-carrier-protein] synthase 2"/>
    <property type="match status" value="1"/>
</dbReference>
<evidence type="ECO:0000256" key="4">
    <source>
        <dbReference type="ARBA" id="ARBA00014657"/>
    </source>
</evidence>
<evidence type="ECO:0000256" key="1">
    <source>
        <dbReference type="ARBA" id="ARBA00005194"/>
    </source>
</evidence>
<proteinExistence type="inferred from homology"/>
<keyword evidence="8" id="KW-0443">Lipid metabolism</keyword>
<keyword evidence="16" id="KW-1185">Reference proteome</keyword>
<evidence type="ECO:0000313" key="16">
    <source>
        <dbReference type="Proteomes" id="UP000185924"/>
    </source>
</evidence>
<dbReference type="OrthoDB" id="9808669at2"/>
<dbReference type="PANTHER" id="PTHR11712">
    <property type="entry name" value="POLYKETIDE SYNTHASE-RELATED"/>
    <property type="match status" value="1"/>
</dbReference>
<evidence type="ECO:0000256" key="5">
    <source>
        <dbReference type="ARBA" id="ARBA00022516"/>
    </source>
</evidence>
<evidence type="ECO:0000256" key="7">
    <source>
        <dbReference type="ARBA" id="ARBA00022832"/>
    </source>
</evidence>
<feature type="domain" description="Ketosynthase family 3 (KS3)" evidence="14">
    <location>
        <begin position="3"/>
        <end position="414"/>
    </location>
</feature>
<dbReference type="GO" id="GO:0005829">
    <property type="term" value="C:cytosol"/>
    <property type="evidence" value="ECO:0007669"/>
    <property type="project" value="TreeGrafter"/>
</dbReference>
<dbReference type="InterPro" id="IPR014030">
    <property type="entry name" value="Ketoacyl_synth_N"/>
</dbReference>
<dbReference type="InterPro" id="IPR000794">
    <property type="entry name" value="Beta-ketoacyl_synthase"/>
</dbReference>
<comment type="similarity">
    <text evidence="2 11 13">Belongs to the thiolase-like superfamily. Beta-ketoacyl-ACP synthases family.</text>
</comment>
<dbReference type="InterPro" id="IPR020841">
    <property type="entry name" value="PKS_Beta-ketoAc_synthase_dom"/>
</dbReference>
<dbReference type="GO" id="GO:0004315">
    <property type="term" value="F:3-oxoacyl-[acyl-carrier-protein] synthase activity"/>
    <property type="evidence" value="ECO:0007669"/>
    <property type="project" value="UniProtKB-UniRule"/>
</dbReference>
<dbReference type="NCBIfam" id="TIGR03150">
    <property type="entry name" value="fabF"/>
    <property type="match status" value="1"/>
</dbReference>
<sequence>MELKRVVVTGLGALTPLGNNVAEYWNGLANGVSGAAPITRFDASKFKTQFACEVKGYVPENYFDRKEARKMDLFSQFAMVVADEAVQDANLVEGNYNPDRVGVIWGSGIGGLRTFQEECVNFANGDGTPRFNPFFIPKMIADISAGHISIKYGFRGPNFVTVSACASATNAIIDSFNYIRLGMADVVVTGGSEAAVTEAGIGGFNALKALSERNDSPETASRPFDKDRDGFVLGEGAGALILEEYEHAKARGAKIYAEVIGGGMSADAYHITAPHPDGLGALNVMKNVLRDANIKPEEVDYINVHGTSTPLGDISEVKAIETVFGDHAYKLNISSTKSMTGHLLGAAGAIEAIAAIMSIKNSLVPPTINHFTDDESFDNRLNFTFNKAQEREVRVALSNTFGFGGHNTSVLFRQFID</sequence>
<dbReference type="GO" id="GO:0006633">
    <property type="term" value="P:fatty acid biosynthetic process"/>
    <property type="evidence" value="ECO:0007669"/>
    <property type="project" value="UniProtKB-UniRule"/>
</dbReference>
<dbReference type="InterPro" id="IPR017568">
    <property type="entry name" value="3-oxoacyl-ACP_synth-2"/>
</dbReference>
<dbReference type="InterPro" id="IPR018201">
    <property type="entry name" value="Ketoacyl_synth_AS"/>
</dbReference>
<dbReference type="Proteomes" id="UP000185924">
    <property type="component" value="Unassembled WGS sequence"/>
</dbReference>
<dbReference type="RefSeq" id="WP_076420387.1">
    <property type="nucleotide sequence ID" value="NZ_FTNM01000001.1"/>
</dbReference>